<dbReference type="CDD" id="cd00190">
    <property type="entry name" value="Tryp_SPc"/>
    <property type="match status" value="1"/>
</dbReference>
<keyword evidence="1" id="KW-1015">Disulfide bond</keyword>
<dbReference type="SUPFAM" id="SSF50494">
    <property type="entry name" value="Trypsin-like serine proteases"/>
    <property type="match status" value="1"/>
</dbReference>
<dbReference type="Gene3D" id="2.40.10.10">
    <property type="entry name" value="Trypsin-like serine proteases"/>
    <property type="match status" value="1"/>
</dbReference>
<proteinExistence type="predicted"/>
<organism evidence="3 4">
    <name type="scientific">Mya arenaria</name>
    <name type="common">Soft-shell clam</name>
    <dbReference type="NCBI Taxonomy" id="6604"/>
    <lineage>
        <taxon>Eukaryota</taxon>
        <taxon>Metazoa</taxon>
        <taxon>Spiralia</taxon>
        <taxon>Lophotrochozoa</taxon>
        <taxon>Mollusca</taxon>
        <taxon>Bivalvia</taxon>
        <taxon>Autobranchia</taxon>
        <taxon>Heteroconchia</taxon>
        <taxon>Euheterodonta</taxon>
        <taxon>Imparidentia</taxon>
        <taxon>Neoheterodontei</taxon>
        <taxon>Myida</taxon>
        <taxon>Myoidea</taxon>
        <taxon>Myidae</taxon>
        <taxon>Mya</taxon>
    </lineage>
</organism>
<dbReference type="PANTHER" id="PTHR24252:SF7">
    <property type="entry name" value="HYALIN"/>
    <property type="match status" value="1"/>
</dbReference>
<reference evidence="3" key="1">
    <citation type="submission" date="2022-11" db="EMBL/GenBank/DDBJ databases">
        <title>Centuries of genome instability and evolution in soft-shell clam transmissible cancer (bioRxiv).</title>
        <authorList>
            <person name="Hart S.F.M."/>
            <person name="Yonemitsu M.A."/>
            <person name="Giersch R.M."/>
            <person name="Beal B.F."/>
            <person name="Arriagada G."/>
            <person name="Davis B.W."/>
            <person name="Ostrander E.A."/>
            <person name="Goff S.P."/>
            <person name="Metzger M.J."/>
        </authorList>
    </citation>
    <scope>NUCLEOTIDE SEQUENCE</scope>
    <source>
        <strain evidence="3">MELC-2E11</strain>
        <tissue evidence="3">Siphon/mantle</tissue>
    </source>
</reference>
<protein>
    <submittedName>
        <fullName evidence="3">TEST-like protein</fullName>
    </submittedName>
</protein>
<dbReference type="PROSITE" id="PS50240">
    <property type="entry name" value="TRYPSIN_DOM"/>
    <property type="match status" value="1"/>
</dbReference>
<keyword evidence="4" id="KW-1185">Reference proteome</keyword>
<evidence type="ECO:0000313" key="4">
    <source>
        <dbReference type="Proteomes" id="UP001164746"/>
    </source>
</evidence>
<evidence type="ECO:0000313" key="3">
    <source>
        <dbReference type="EMBL" id="WAR13530.1"/>
    </source>
</evidence>
<gene>
    <name evidence="3" type="ORF">MAR_027710</name>
</gene>
<dbReference type="Proteomes" id="UP001164746">
    <property type="component" value="Chromosome 8"/>
</dbReference>
<dbReference type="Pfam" id="PF00089">
    <property type="entry name" value="Trypsin"/>
    <property type="match status" value="1"/>
</dbReference>
<name>A0ABY7EUK1_MYAAR</name>
<accession>A0ABY7EUK1</accession>
<dbReference type="InterPro" id="IPR001254">
    <property type="entry name" value="Trypsin_dom"/>
</dbReference>
<evidence type="ECO:0000256" key="1">
    <source>
        <dbReference type="ARBA" id="ARBA00023157"/>
    </source>
</evidence>
<dbReference type="InterPro" id="IPR043504">
    <property type="entry name" value="Peptidase_S1_PA_chymotrypsin"/>
</dbReference>
<feature type="domain" description="Peptidase S1" evidence="2">
    <location>
        <begin position="18"/>
        <end position="257"/>
    </location>
</feature>
<dbReference type="InterPro" id="IPR009003">
    <property type="entry name" value="Peptidase_S1_PA"/>
</dbReference>
<dbReference type="PANTHER" id="PTHR24252">
    <property type="entry name" value="ACROSIN-RELATED"/>
    <property type="match status" value="1"/>
</dbReference>
<dbReference type="InterPro" id="IPR001314">
    <property type="entry name" value="Peptidase_S1A"/>
</dbReference>
<evidence type="ECO:0000259" key="2">
    <source>
        <dbReference type="PROSITE" id="PS50240"/>
    </source>
</evidence>
<sequence>MSQCGSPSYAEDFIQPFIMHGRRSVLGEWPWQGSLHDDDVQGLHICGVTYIGGNWALTSAHCVEVPGLYWVAFGTIFPEEFGVQSQRIDVARVYTHADYTSSLREGSDIALLELLYPPNIDKYTRPVCLADEESLTEVLNESNEASCYVTGYGRQETTLYDEARVGLVPRSVCEEIFQTLTATIDHVADDAICVDHREPLSPICSGDSGGPLVCKSKTGVFRQFGVASWGLEGCNQFNPSVLVSVSYHRQWIQSVTASPSEGNGNKSVAGGFGVSMTTTILEMLHVDDGSHSQGYLYE</sequence>
<dbReference type="SMART" id="SM00020">
    <property type="entry name" value="Tryp_SPc"/>
    <property type="match status" value="1"/>
</dbReference>
<dbReference type="PRINTS" id="PR00722">
    <property type="entry name" value="CHYMOTRYPSIN"/>
</dbReference>
<dbReference type="EMBL" id="CP111019">
    <property type="protein sequence ID" value="WAR13530.1"/>
    <property type="molecule type" value="Genomic_DNA"/>
</dbReference>